<accession>A0A7V4JRL3</accession>
<protein>
    <submittedName>
        <fullName evidence="1">Uncharacterized protein</fullName>
    </submittedName>
</protein>
<evidence type="ECO:0000313" key="1">
    <source>
        <dbReference type="EMBL" id="HGU16398.1"/>
    </source>
</evidence>
<proteinExistence type="predicted"/>
<reference evidence="1" key="1">
    <citation type="journal article" date="2020" name="mSystems">
        <title>Genome- and Community-Level Interaction Insights into Carbon Utilization and Element Cycling Functions of Hydrothermarchaeota in Hydrothermal Sediment.</title>
        <authorList>
            <person name="Zhou Z."/>
            <person name="Liu Y."/>
            <person name="Xu W."/>
            <person name="Pan J."/>
            <person name="Luo Z.H."/>
            <person name="Li M."/>
        </authorList>
    </citation>
    <scope>NUCLEOTIDE SEQUENCE [LARGE SCALE GENOMIC DNA]</scope>
    <source>
        <strain evidence="1">SpSt-711</strain>
    </source>
</reference>
<comment type="caution">
    <text evidence="1">The sequence shown here is derived from an EMBL/GenBank/DDBJ whole genome shotgun (WGS) entry which is preliminary data.</text>
</comment>
<gene>
    <name evidence="1" type="ORF">ENU91_07140</name>
</gene>
<sequence length="110" mass="12796">MYKGPEERPGEKPDISPLYADKPLEGYKYYLPGTPGRTRPYNCLPRSKYLGKAEMVKFSIRGKPVRGWCPQPPSSGLAGQFPYRWDIKKLSPDVWEEYQEKIKKGEVKEW</sequence>
<dbReference type="EMBL" id="DTEI01000128">
    <property type="protein sequence ID" value="HGU16398.1"/>
    <property type="molecule type" value="Genomic_DNA"/>
</dbReference>
<name>A0A7V4JRL3_9BACT</name>
<organism evidence="1">
    <name type="scientific">Thermodesulfobacterium geofontis</name>
    <dbReference type="NCBI Taxonomy" id="1295609"/>
    <lineage>
        <taxon>Bacteria</taxon>
        <taxon>Pseudomonadati</taxon>
        <taxon>Thermodesulfobacteriota</taxon>
        <taxon>Thermodesulfobacteria</taxon>
        <taxon>Thermodesulfobacteriales</taxon>
        <taxon>Thermodesulfobacteriaceae</taxon>
        <taxon>Thermodesulfobacterium</taxon>
    </lineage>
</organism>
<dbReference type="AlphaFoldDB" id="A0A7V4JRL3"/>